<dbReference type="Proteomes" id="UP000294225">
    <property type="component" value="Unassembled WGS sequence"/>
</dbReference>
<evidence type="ECO:0000313" key="1">
    <source>
        <dbReference type="EMBL" id="TCC41889.1"/>
    </source>
</evidence>
<proteinExistence type="predicted"/>
<dbReference type="Gene3D" id="3.40.630.30">
    <property type="match status" value="1"/>
</dbReference>
<dbReference type="InterPro" id="IPR016181">
    <property type="entry name" value="Acyl_CoA_acyltransferase"/>
</dbReference>
<dbReference type="AlphaFoldDB" id="A0A4R0J720"/>
<protein>
    <submittedName>
        <fullName evidence="1">N-acetyltransferase</fullName>
    </submittedName>
</protein>
<organism evidence="1 2">
    <name type="scientific">Kribbella speibonae</name>
    <dbReference type="NCBI Taxonomy" id="1572660"/>
    <lineage>
        <taxon>Bacteria</taxon>
        <taxon>Bacillati</taxon>
        <taxon>Actinomycetota</taxon>
        <taxon>Actinomycetes</taxon>
        <taxon>Propionibacteriales</taxon>
        <taxon>Kribbellaceae</taxon>
        <taxon>Kribbella</taxon>
    </lineage>
</organism>
<comment type="caution">
    <text evidence="1">The sequence shown here is derived from an EMBL/GenBank/DDBJ whole genome shotgun (WGS) entry which is preliminary data.</text>
</comment>
<sequence>MADFVPADFDVPRELTTPQFRLEPLGPEHNLPDYAAWTSSIEHIRATPGFHGSSWPPVNGMTPESNLGDLQRHADDFVQRRGFTYTVLETDGDVIGCLYIYPSRKDPSVTDVRSWVRADRAELDVVLYEAVSRWLAERWPFAAVQYAVRSRT</sequence>
<dbReference type="SUPFAM" id="SSF55729">
    <property type="entry name" value="Acyl-CoA N-acyltransferases (Nat)"/>
    <property type="match status" value="1"/>
</dbReference>
<gene>
    <name evidence="1" type="ORF">E0H92_09705</name>
</gene>
<dbReference type="EMBL" id="SJKC01000001">
    <property type="protein sequence ID" value="TCC41889.1"/>
    <property type="molecule type" value="Genomic_DNA"/>
</dbReference>
<keyword evidence="1" id="KW-0808">Transferase</keyword>
<name>A0A4R0J720_9ACTN</name>
<accession>A0A4R0J720</accession>
<reference evidence="1 2" key="1">
    <citation type="submission" date="2019-02" db="EMBL/GenBank/DDBJ databases">
        <title>Kribbella capetownensis sp. nov. and Kribbella speibonae sp. nov., isolated from soil.</title>
        <authorList>
            <person name="Curtis S.M."/>
            <person name="Norton I."/>
            <person name="Everest G.J."/>
            <person name="Meyers P.R."/>
        </authorList>
    </citation>
    <scope>NUCLEOTIDE SEQUENCE [LARGE SCALE GENOMIC DNA]</scope>
    <source>
        <strain evidence="1 2">YM55</strain>
    </source>
</reference>
<dbReference type="RefSeq" id="WP_131496014.1">
    <property type="nucleotide sequence ID" value="NZ_SJKC01000001.1"/>
</dbReference>
<evidence type="ECO:0000313" key="2">
    <source>
        <dbReference type="Proteomes" id="UP000294225"/>
    </source>
</evidence>
<dbReference type="GO" id="GO:0016740">
    <property type="term" value="F:transferase activity"/>
    <property type="evidence" value="ECO:0007669"/>
    <property type="project" value="UniProtKB-KW"/>
</dbReference>